<dbReference type="Proteomes" id="UP000825933">
    <property type="component" value="Unassembled WGS sequence"/>
</dbReference>
<evidence type="ECO:0000313" key="1">
    <source>
        <dbReference type="EMBL" id="MBZ2166427.1"/>
    </source>
</evidence>
<dbReference type="AlphaFoldDB" id="A0A8T5UVZ9"/>
<name>A0A8T5UVZ9_9EURY</name>
<gene>
    <name evidence="1" type="ORF">K8N75_10300</name>
</gene>
<organism evidence="1 2">
    <name type="scientific">Methanobacterium spitsbergense</name>
    <dbReference type="NCBI Taxonomy" id="2874285"/>
    <lineage>
        <taxon>Archaea</taxon>
        <taxon>Methanobacteriati</taxon>
        <taxon>Methanobacteriota</taxon>
        <taxon>Methanomada group</taxon>
        <taxon>Methanobacteria</taxon>
        <taxon>Methanobacteriales</taxon>
        <taxon>Methanobacteriaceae</taxon>
        <taxon>Methanobacterium</taxon>
    </lineage>
</organism>
<reference evidence="2" key="1">
    <citation type="journal article" date="2022" name="Microbiol. Resour. Announc.">
        <title>Draft Genome Sequence of a Methanogenic Archaeon from West Spitsbergen Permafrost.</title>
        <authorList>
            <person name="Trubitsyn V."/>
            <person name="Rivkina E."/>
            <person name="Shcherbakova V."/>
        </authorList>
    </citation>
    <scope>NUCLEOTIDE SEQUENCE [LARGE SCALE GENOMIC DNA]</scope>
    <source>
        <strain evidence="2">VT</strain>
    </source>
</reference>
<dbReference type="EMBL" id="JAIOUQ010000013">
    <property type="protein sequence ID" value="MBZ2166427.1"/>
    <property type="molecule type" value="Genomic_DNA"/>
</dbReference>
<comment type="caution">
    <text evidence="1">The sequence shown here is derived from an EMBL/GenBank/DDBJ whole genome shotgun (WGS) entry which is preliminary data.</text>
</comment>
<evidence type="ECO:0000313" key="2">
    <source>
        <dbReference type="Proteomes" id="UP000825933"/>
    </source>
</evidence>
<sequence length="64" mass="7152">MAKKGNIKIIMKSTHSRGSISCKNGIIGQNQGHLNDAICEICDKVFKTDKKIYICPDCQKKQEV</sequence>
<dbReference type="RefSeq" id="WP_223791979.1">
    <property type="nucleotide sequence ID" value="NZ_JAIOUQ010000013.1"/>
</dbReference>
<protein>
    <submittedName>
        <fullName evidence="1">Uncharacterized protein</fullName>
    </submittedName>
</protein>
<keyword evidence="2" id="KW-1185">Reference proteome</keyword>
<proteinExistence type="predicted"/>
<accession>A0A8T5UVZ9</accession>